<dbReference type="OrthoDB" id="6305173at2"/>
<dbReference type="InterPro" id="IPR011049">
    <property type="entry name" value="Serralysin-like_metalloprot_C"/>
</dbReference>
<evidence type="ECO:0000256" key="1">
    <source>
        <dbReference type="ARBA" id="ARBA00004613"/>
    </source>
</evidence>
<dbReference type="NCBIfam" id="NF012211">
    <property type="entry name" value="tand_rpt_95"/>
    <property type="match status" value="2"/>
</dbReference>
<sequence>MPIFALYNFDDTGPIAADSALGNGAQNGEYFDGAAPVGGRAVLDGINDKVKIYPNTEFEMPRGTLEIQFSQTAQVGTGPNTVLSRDSVGETPGGFRIEVLPDGSVLISHESAGDTTTFQTVPGFVNPSDEVNIVYSWDEIAGGAVQISNLTTTASFEQAVLPGLTMDQDPISQPWMIGAGQSLSDPGVLNNLNNHFQGSVATFSLSDTVDNFVGTPVANPDLAETDEDTPISVIPVLANDTDPNGQPLTVTGTPTAENGTVGVNPDGTLSYTPNPDFNGVDTITYTITDPDGNESTSTVTVTVNPVNDAPIAEDDAAVTVLNTPVVIDLIGNDVDPDDPNSALRITGTPTSADGTVVVNPDGRSVTFTPNTGFLGEAVINYTVTDPSGLTDDGVAVVTVDDAIDPTRDGIVRGTDAGNLINGDYIDPFDADRVDAGDAILGADGPNDDRIRAEGGDDTVFAGLGDDTVFAGLGDDLVFGGVGDDDLRGNEGNDTLFGGEGADTVFGQQGDDFIDTSSPLQRPDIDYPGLYPADTDPEDDRDLVYGGLGNDTIITGDDADTIFGDGGNDSINAGVDADLVYGGAGNDTIIGSEGADTIFGEAGNDLIYGGLDDTIGDALDLPDALDLRPLNNPDLIFGGSGNDTIFGRDDNDTLFGGTGNDVLFGGVDNDSLVGDEGNDALNGDEGDDTLEGGAGNDTLSGATGSDVLFGGADRDDFLLDPATGGSDTIFGGAEGDDFDRLIISGPRSDYRIIRTGSDSDGNGFDGRVEYLNADGVVTNTVVFENIEGIPCFTPGTLIATPKGEVLVENLRAGDRIITRDNGIQELRWSGNRKFDWAHLTANPHLRPIMVRRGSLGNGLPERDMMLSPNHRVLVSNDRTSLYFDEREVLVSAKHLVGGKGIFEVESIGTSYIHLLFDQHEVVLSDGAWTESFQPGDYTLSGMGNAQRNEIFELFPELKTKEGVEDYTAARRTLKKHEAKLLIR</sequence>
<comment type="subcellular location">
    <subcellularLocation>
        <location evidence="1">Secreted</location>
    </subcellularLocation>
</comment>
<evidence type="ECO:0000313" key="5">
    <source>
        <dbReference type="EMBL" id="SEN00872.1"/>
    </source>
</evidence>
<dbReference type="RefSeq" id="WP_050518466.1">
    <property type="nucleotide sequence ID" value="NZ_FOCO01000006.1"/>
</dbReference>
<dbReference type="PRINTS" id="PR00313">
    <property type="entry name" value="CABNDNGRPT"/>
</dbReference>
<dbReference type="Gene3D" id="2.150.10.10">
    <property type="entry name" value="Serralysin-like metalloprotease, C-terminal"/>
    <property type="match status" value="2"/>
</dbReference>
<evidence type="ECO:0000313" key="6">
    <source>
        <dbReference type="Proteomes" id="UP000183002"/>
    </source>
</evidence>
<feature type="region of interest" description="Disordered" evidence="3">
    <location>
        <begin position="673"/>
        <end position="700"/>
    </location>
</feature>
<dbReference type="PROSITE" id="PS00330">
    <property type="entry name" value="HEMOLYSIN_CALCIUM"/>
    <property type="match status" value="3"/>
</dbReference>
<dbReference type="InterPro" id="IPR028992">
    <property type="entry name" value="Hedgehog/Intein_dom"/>
</dbReference>
<dbReference type="Proteomes" id="UP000183002">
    <property type="component" value="Unassembled WGS sequence"/>
</dbReference>
<evidence type="ECO:0000256" key="2">
    <source>
        <dbReference type="ARBA" id="ARBA00022525"/>
    </source>
</evidence>
<name>A0A1H8D119_9RHOB</name>
<dbReference type="EMBL" id="FOCO01000006">
    <property type="protein sequence ID" value="SEN00872.1"/>
    <property type="molecule type" value="Genomic_DNA"/>
</dbReference>
<dbReference type="GO" id="GO:0005576">
    <property type="term" value="C:extracellular region"/>
    <property type="evidence" value="ECO:0007669"/>
    <property type="project" value="UniProtKB-SubCell"/>
</dbReference>
<feature type="compositionally biased region" description="Acidic residues" evidence="3">
    <location>
        <begin position="675"/>
        <end position="689"/>
    </location>
</feature>
<dbReference type="STRING" id="1077947.SAMN05216227_100629"/>
<keyword evidence="2" id="KW-0964">Secreted</keyword>
<dbReference type="Pfam" id="PF13403">
    <property type="entry name" value="Hint_2"/>
    <property type="match status" value="1"/>
</dbReference>
<evidence type="ECO:0000259" key="4">
    <source>
        <dbReference type="Pfam" id="PF13403"/>
    </source>
</evidence>
<accession>A0A1H8D119</accession>
<dbReference type="InterPro" id="IPR001343">
    <property type="entry name" value="Hemolysn_Ca-bd"/>
</dbReference>
<dbReference type="Pfam" id="PF17963">
    <property type="entry name" value="Big_9"/>
    <property type="match status" value="2"/>
</dbReference>
<gene>
    <name evidence="5" type="ORF">SAMN05216227_100629</name>
</gene>
<keyword evidence="6" id="KW-1185">Reference proteome</keyword>
<evidence type="ECO:0000256" key="3">
    <source>
        <dbReference type="SAM" id="MobiDB-lite"/>
    </source>
</evidence>
<protein>
    <submittedName>
        <fullName evidence="5">Ca2+-binding protein, RTX toxin-related</fullName>
    </submittedName>
</protein>
<reference evidence="5 6" key="1">
    <citation type="submission" date="2016-10" db="EMBL/GenBank/DDBJ databases">
        <authorList>
            <person name="de Groot N.N."/>
        </authorList>
    </citation>
    <scope>NUCLEOTIDE SEQUENCE [LARGE SCALE GENOMIC DNA]</scope>
    <source>
        <strain evidence="5 6">CGMCC 1.10836</strain>
    </source>
</reference>
<dbReference type="PANTHER" id="PTHR38340:SF1">
    <property type="entry name" value="S-LAYER PROTEIN"/>
    <property type="match status" value="1"/>
</dbReference>
<dbReference type="AlphaFoldDB" id="A0A1H8D119"/>
<dbReference type="PANTHER" id="PTHR38340">
    <property type="entry name" value="S-LAYER PROTEIN"/>
    <property type="match status" value="1"/>
</dbReference>
<dbReference type="InterPro" id="IPR036844">
    <property type="entry name" value="Hint_dom_sf"/>
</dbReference>
<dbReference type="GO" id="GO:0005509">
    <property type="term" value="F:calcium ion binding"/>
    <property type="evidence" value="ECO:0007669"/>
    <property type="project" value="InterPro"/>
</dbReference>
<dbReference type="Gene3D" id="2.60.40.2810">
    <property type="match status" value="2"/>
</dbReference>
<dbReference type="Pfam" id="PF00353">
    <property type="entry name" value="HemolysinCabind"/>
    <property type="match status" value="6"/>
</dbReference>
<feature type="domain" description="Hedgehog/Intein (Hint)" evidence="4">
    <location>
        <begin position="789"/>
        <end position="935"/>
    </location>
</feature>
<dbReference type="InterPro" id="IPR018511">
    <property type="entry name" value="Hemolysin-typ_Ca-bd_CS"/>
</dbReference>
<organism evidence="5 6">
    <name type="scientific">Pseudorhodobacter antarcticus</name>
    <dbReference type="NCBI Taxonomy" id="1077947"/>
    <lineage>
        <taxon>Bacteria</taxon>
        <taxon>Pseudomonadati</taxon>
        <taxon>Pseudomonadota</taxon>
        <taxon>Alphaproteobacteria</taxon>
        <taxon>Rhodobacterales</taxon>
        <taxon>Paracoccaceae</taxon>
        <taxon>Pseudorhodobacter</taxon>
    </lineage>
</organism>
<dbReference type="SUPFAM" id="SSF51120">
    <property type="entry name" value="beta-Roll"/>
    <property type="match status" value="3"/>
</dbReference>
<dbReference type="Gene3D" id="2.170.16.10">
    <property type="entry name" value="Hedgehog/Intein (Hint) domain"/>
    <property type="match status" value="1"/>
</dbReference>
<dbReference type="SUPFAM" id="SSF51294">
    <property type="entry name" value="Hedgehog/intein (Hint) domain"/>
    <property type="match status" value="1"/>
</dbReference>
<feature type="region of interest" description="Disordered" evidence="3">
    <location>
        <begin position="516"/>
        <end position="537"/>
    </location>
</feature>
<dbReference type="InterPro" id="IPR050557">
    <property type="entry name" value="RTX_toxin/Mannuronan_C5-epim"/>
</dbReference>
<proteinExistence type="predicted"/>